<organism evidence="3">
    <name type="scientific">bioreactor metagenome</name>
    <dbReference type="NCBI Taxonomy" id="1076179"/>
    <lineage>
        <taxon>unclassified sequences</taxon>
        <taxon>metagenomes</taxon>
        <taxon>ecological metagenomes</taxon>
    </lineage>
</organism>
<proteinExistence type="predicted"/>
<dbReference type="EMBL" id="VSSQ01117402">
    <property type="protein sequence ID" value="MPN51865.1"/>
    <property type="molecule type" value="Genomic_DNA"/>
</dbReference>
<keyword evidence="2" id="KW-0501">Molybdenum cofactor biosynthesis</keyword>
<evidence type="ECO:0000256" key="2">
    <source>
        <dbReference type="ARBA" id="ARBA00023150"/>
    </source>
</evidence>
<comment type="caution">
    <text evidence="3">The sequence shown here is derived from an EMBL/GenBank/DDBJ whole genome shotgun (WGS) entry which is preliminary data.</text>
</comment>
<dbReference type="InterPro" id="IPR051920">
    <property type="entry name" value="MPT_Adenylyltrnsfr/MoaC-Rel"/>
</dbReference>
<dbReference type="PANTHER" id="PTHR43764:SF1">
    <property type="entry name" value="MOLYBDOPTERIN MOLYBDOTRANSFERASE"/>
    <property type="match status" value="1"/>
</dbReference>
<dbReference type="PANTHER" id="PTHR43764">
    <property type="entry name" value="MOLYBDENUM COFACTOR BIOSYNTHESIS"/>
    <property type="match status" value="1"/>
</dbReference>
<name>A0A645IKM7_9ZZZZ</name>
<sequence length="73" mass="7763">MRAASLRITDRAMLSRAVAGIRGSTLIINLPGSPKAVRENLETVMPVLEHASALLHGNITDCGIVPSEESLKL</sequence>
<accession>A0A645IKM7</accession>
<gene>
    <name evidence="3" type="ORF">SDC9_199515</name>
</gene>
<evidence type="ECO:0000256" key="1">
    <source>
        <dbReference type="ARBA" id="ARBA00005046"/>
    </source>
</evidence>
<dbReference type="Gene3D" id="3.40.980.10">
    <property type="entry name" value="MoaB/Mog-like domain"/>
    <property type="match status" value="1"/>
</dbReference>
<dbReference type="AlphaFoldDB" id="A0A645IKM7"/>
<dbReference type="SUPFAM" id="SSF53218">
    <property type="entry name" value="Molybdenum cofactor biosynthesis proteins"/>
    <property type="match status" value="1"/>
</dbReference>
<protein>
    <submittedName>
        <fullName evidence="3">Uncharacterized protein</fullName>
    </submittedName>
</protein>
<dbReference type="InterPro" id="IPR036425">
    <property type="entry name" value="MoaB/Mog-like_dom_sf"/>
</dbReference>
<comment type="pathway">
    <text evidence="1">Cofactor biosynthesis; molybdopterin biosynthesis.</text>
</comment>
<reference evidence="3" key="1">
    <citation type="submission" date="2019-08" db="EMBL/GenBank/DDBJ databases">
        <authorList>
            <person name="Kucharzyk K."/>
            <person name="Murdoch R.W."/>
            <person name="Higgins S."/>
            <person name="Loffler F."/>
        </authorList>
    </citation>
    <scope>NUCLEOTIDE SEQUENCE</scope>
</reference>
<evidence type="ECO:0000313" key="3">
    <source>
        <dbReference type="EMBL" id="MPN51865.1"/>
    </source>
</evidence>
<dbReference type="GO" id="GO:0006777">
    <property type="term" value="P:Mo-molybdopterin cofactor biosynthetic process"/>
    <property type="evidence" value="ECO:0007669"/>
    <property type="project" value="UniProtKB-KW"/>
</dbReference>